<dbReference type="SUPFAM" id="SSF53474">
    <property type="entry name" value="alpha/beta-Hydrolases"/>
    <property type="match status" value="1"/>
</dbReference>
<dbReference type="PANTHER" id="PTHR42776:SF27">
    <property type="entry name" value="DIPEPTIDYL PEPTIDASE FAMILY MEMBER 6"/>
    <property type="match status" value="1"/>
</dbReference>
<keyword evidence="2" id="KW-0732">Signal</keyword>
<dbReference type="HOGENOM" id="CLU_014586_1_0_10"/>
<dbReference type="STRING" id="398720.MED217_13576"/>
<dbReference type="PANTHER" id="PTHR42776">
    <property type="entry name" value="SERINE PEPTIDASE S9 FAMILY MEMBER"/>
    <property type="match status" value="1"/>
</dbReference>
<dbReference type="AlphaFoldDB" id="A3XRA0"/>
<reference evidence="4 5" key="1">
    <citation type="journal article" date="2007" name="Nature">
        <title>Light stimulates growth of proteorhodopsin-containing marine Flavobacteria.</title>
        <authorList>
            <person name="Gomez-Consarnau L."/>
            <person name="Gonzalez J.M."/>
            <person name="Coll-Llado M."/>
            <person name="Gourdon P."/>
            <person name="Pascher T."/>
            <person name="Neutze R."/>
            <person name="Pedros-Alio C."/>
            <person name="Pinhassi J."/>
        </authorList>
    </citation>
    <scope>NUCLEOTIDE SEQUENCE [LARGE SCALE GENOMIC DNA]</scope>
    <source>
        <strain evidence="4 5">MED217</strain>
    </source>
</reference>
<evidence type="ECO:0000313" key="4">
    <source>
        <dbReference type="EMBL" id="EAQ47925.1"/>
    </source>
</evidence>
<proteinExistence type="predicted"/>
<gene>
    <name evidence="4" type="ORF">MED217_13576</name>
</gene>
<comment type="caution">
    <text evidence="4">The sequence shown here is derived from an EMBL/GenBank/DDBJ whole genome shotgun (WGS) entry which is preliminary data.</text>
</comment>
<evidence type="ECO:0000313" key="5">
    <source>
        <dbReference type="Proteomes" id="UP000001601"/>
    </source>
</evidence>
<dbReference type="Pfam" id="PF00326">
    <property type="entry name" value="Peptidase_S9"/>
    <property type="match status" value="1"/>
</dbReference>
<sequence length="860" mass="99351">MQFLKIFLLLTVLGIGPYSMAQQNRQLSQNDLSKWYKFSNSGLSPDGHWVTYNRHYKKGNDTLVLVHTETEHRHEIPNGQSLQFSNNSNWASFKTPEEVNLINLKNDSIKTFNTYTDASFSASGTHFLLKNKKKHQGQFLHLESGNSLKLTNLKDVYFSKLTANAVVVLQSDPGAELQVLNLDGFQVTQKLKTTGTFRAIHWNPNGKSFTVLREEENNNSLLYVDLETGVFTLNEYELDEYSFYKGSSADFGISTDNRRVFFKAVPRVETTAALDTSQLANVQVWKASAPWTEIESPNYDWIEHGVRLMVWKPQKQEVLPVESKEQPFSLLIPKQRYALTYNTSQYLPRFKTGELIMDLNLLDLETGQRRRIVDSLPFIKNSFCGSPEGKYICYFKNKHWWIYDIKTEQHLNLTQGWEIPAYDTTYDRSGIPPPYEVPYFTKGDEAILLYDHWDIWKVSPKTGVRHKLTDGSGRNLQFRLTKRPVRQVSVYEKLNFQTQQVALDENPLLKVKNLNTYEMGISTLSETQDEIFLSYDSLKLYDLQADSSGRLCIFKQESSDHPTRLMYSNLNQKSVKTLEQSNLHEQDYYKPRSELITYWQGGHKLHGALHYPVNYDPSRSYPMIVDVYELNSRKLHDYHLPSLTFQRGSIEPIDLNLNGYFVLRPDIRYELNAFGISAVNCVGAAVDKAIETASINPKAVGLMGVSYGASEAGFILTQTDRYATAIIGNPVTDLVSHYLGYLNFILESAYFRFENHQWRFDKGFYEFPEAYLANSTVHQAAQINTPLLTWTGIKDPNIEWTQSRELYQALRRLEKEHVLLVYPEEGHGISAKVARQDLYNRHLEWFDHYLKGMPKQDWMD</sequence>
<evidence type="ECO:0000259" key="3">
    <source>
        <dbReference type="Pfam" id="PF00326"/>
    </source>
</evidence>
<feature type="chain" id="PRO_5002664371" description="Peptidase S9 prolyl oligopeptidase catalytic domain-containing protein" evidence="2">
    <location>
        <begin position="22"/>
        <end position="860"/>
    </location>
</feature>
<dbReference type="EMBL" id="AANC01000011">
    <property type="protein sequence ID" value="EAQ47925.1"/>
    <property type="molecule type" value="Genomic_DNA"/>
</dbReference>
<name>A3XRA0_LEEBM</name>
<feature type="domain" description="Peptidase S9 prolyl oligopeptidase catalytic" evidence="3">
    <location>
        <begin position="684"/>
        <end position="851"/>
    </location>
</feature>
<dbReference type="InterPro" id="IPR001375">
    <property type="entry name" value="Peptidase_S9_cat"/>
</dbReference>
<dbReference type="OrthoDB" id="9812921at2"/>
<dbReference type="SUPFAM" id="SSF82171">
    <property type="entry name" value="DPP6 N-terminal domain-like"/>
    <property type="match status" value="1"/>
</dbReference>
<dbReference type="eggNOG" id="COG1506">
    <property type="taxonomic scope" value="Bacteria"/>
</dbReference>
<dbReference type="GO" id="GO:0004252">
    <property type="term" value="F:serine-type endopeptidase activity"/>
    <property type="evidence" value="ECO:0007669"/>
    <property type="project" value="TreeGrafter"/>
</dbReference>
<accession>A3XRA0</accession>
<dbReference type="Proteomes" id="UP000001601">
    <property type="component" value="Unassembled WGS sequence"/>
</dbReference>
<keyword evidence="1" id="KW-0378">Hydrolase</keyword>
<evidence type="ECO:0000256" key="2">
    <source>
        <dbReference type="SAM" id="SignalP"/>
    </source>
</evidence>
<protein>
    <recommendedName>
        <fullName evidence="3">Peptidase S9 prolyl oligopeptidase catalytic domain-containing protein</fullName>
    </recommendedName>
</protein>
<organism evidence="4 5">
    <name type="scientific">Leeuwenhoekiella blandensis (strain CECT 7118 / CCUG 51940 / KCTC 22103 / MED217)</name>
    <name type="common">Flavobacterium sp. (strain MED217)</name>
    <dbReference type="NCBI Taxonomy" id="398720"/>
    <lineage>
        <taxon>Bacteria</taxon>
        <taxon>Pseudomonadati</taxon>
        <taxon>Bacteroidota</taxon>
        <taxon>Flavobacteriia</taxon>
        <taxon>Flavobacteriales</taxon>
        <taxon>Flavobacteriaceae</taxon>
        <taxon>Leeuwenhoekiella</taxon>
    </lineage>
</organism>
<feature type="signal peptide" evidence="2">
    <location>
        <begin position="1"/>
        <end position="21"/>
    </location>
</feature>
<evidence type="ECO:0000256" key="1">
    <source>
        <dbReference type="ARBA" id="ARBA00022801"/>
    </source>
</evidence>
<dbReference type="InterPro" id="IPR029058">
    <property type="entry name" value="AB_hydrolase_fold"/>
</dbReference>
<dbReference type="Gene3D" id="3.40.50.1820">
    <property type="entry name" value="alpha/beta hydrolase"/>
    <property type="match status" value="1"/>
</dbReference>
<dbReference type="GO" id="GO:0006508">
    <property type="term" value="P:proteolysis"/>
    <property type="evidence" value="ECO:0007669"/>
    <property type="project" value="InterPro"/>
</dbReference>
<keyword evidence="5" id="KW-1185">Reference proteome</keyword>